<proteinExistence type="predicted"/>
<evidence type="ECO:0000313" key="4">
    <source>
        <dbReference type="Proteomes" id="UP001516023"/>
    </source>
</evidence>
<name>A0ABD3QL96_9STRA</name>
<evidence type="ECO:0000256" key="2">
    <source>
        <dbReference type="SAM" id="SignalP"/>
    </source>
</evidence>
<evidence type="ECO:0000256" key="1">
    <source>
        <dbReference type="SAM" id="MobiDB-lite"/>
    </source>
</evidence>
<evidence type="ECO:0000313" key="3">
    <source>
        <dbReference type="EMBL" id="KAL3801204.1"/>
    </source>
</evidence>
<reference evidence="3 4" key="1">
    <citation type="journal article" date="2020" name="G3 (Bethesda)">
        <title>Improved Reference Genome for Cyclotella cryptica CCMP332, a Model for Cell Wall Morphogenesis, Salinity Adaptation, and Lipid Production in Diatoms (Bacillariophyta).</title>
        <authorList>
            <person name="Roberts W.R."/>
            <person name="Downey K.M."/>
            <person name="Ruck E.C."/>
            <person name="Traller J.C."/>
            <person name="Alverson A.J."/>
        </authorList>
    </citation>
    <scope>NUCLEOTIDE SEQUENCE [LARGE SCALE GENOMIC DNA]</scope>
    <source>
        <strain evidence="3 4">CCMP332</strain>
    </source>
</reference>
<feature type="chain" id="PRO_5044857584" description="DUF1826 domain-containing protein" evidence="2">
    <location>
        <begin position="19"/>
        <end position="376"/>
    </location>
</feature>
<protein>
    <recommendedName>
        <fullName evidence="5">DUF1826 domain-containing protein</fullName>
    </recommendedName>
</protein>
<keyword evidence="2" id="KW-0732">Signal</keyword>
<accession>A0ABD3QL96</accession>
<dbReference type="Pfam" id="PF08856">
    <property type="entry name" value="DUF1826"/>
    <property type="match status" value="1"/>
</dbReference>
<feature type="signal peptide" evidence="2">
    <location>
        <begin position="1"/>
        <end position="18"/>
    </location>
</feature>
<sequence length="376" mass="42240">MFSAAITILFALSNVLRATGLQSNRGFAFSFTPRRHHTPTSKSTPCQSRLAAASHSSPELSTFENKDRVTIPPSRPPDVRHPLFRKTNAISRNMPVPHPEIWNQCFENTSSRNESREYSFWSLVAHNFLGRQHESPNRRIVTDVEVTFDDPSVGAKSLLEKCGLLSCQLRCEESNSSGKNNKSNRDCNSNRETARFLPEIDMKEKQTLHHLTTILSYYQSIISPHDKTPCRARIVSSLGSIGTKCPRWHADHVPVRLVMSLIGPGCEYIPYEMETIQDGQAIIQVVNRDALNNLEDDDTAKANEVIVPSHLLEMAKQQCKTKIVTCAREGEAVLLMGRGWQETSDGVLAAVHRSPRMTDGEERILLTVDVAHWDNN</sequence>
<keyword evidence="4" id="KW-1185">Reference proteome</keyword>
<organism evidence="3 4">
    <name type="scientific">Cyclotella cryptica</name>
    <dbReference type="NCBI Taxonomy" id="29204"/>
    <lineage>
        <taxon>Eukaryota</taxon>
        <taxon>Sar</taxon>
        <taxon>Stramenopiles</taxon>
        <taxon>Ochrophyta</taxon>
        <taxon>Bacillariophyta</taxon>
        <taxon>Coscinodiscophyceae</taxon>
        <taxon>Thalassiosirophycidae</taxon>
        <taxon>Stephanodiscales</taxon>
        <taxon>Stephanodiscaceae</taxon>
        <taxon>Cyclotella</taxon>
    </lineage>
</organism>
<dbReference type="AlphaFoldDB" id="A0ABD3QL96"/>
<evidence type="ECO:0008006" key="5">
    <source>
        <dbReference type="Google" id="ProtNLM"/>
    </source>
</evidence>
<feature type="region of interest" description="Disordered" evidence="1">
    <location>
        <begin position="31"/>
        <end position="82"/>
    </location>
</feature>
<feature type="compositionally biased region" description="Polar residues" evidence="1">
    <location>
        <begin position="54"/>
        <end position="63"/>
    </location>
</feature>
<gene>
    <name evidence="3" type="ORF">HJC23_012604</name>
</gene>
<dbReference type="EMBL" id="JABMIG020000028">
    <property type="protein sequence ID" value="KAL3801204.1"/>
    <property type="molecule type" value="Genomic_DNA"/>
</dbReference>
<dbReference type="InterPro" id="IPR014955">
    <property type="entry name" value="DUF1826"/>
</dbReference>
<comment type="caution">
    <text evidence="3">The sequence shown here is derived from an EMBL/GenBank/DDBJ whole genome shotgun (WGS) entry which is preliminary data.</text>
</comment>
<dbReference type="Proteomes" id="UP001516023">
    <property type="component" value="Unassembled WGS sequence"/>
</dbReference>